<keyword evidence="2" id="KW-1185">Reference proteome</keyword>
<protein>
    <submittedName>
        <fullName evidence="1">Uncharacterized protein</fullName>
    </submittedName>
</protein>
<organism evidence="1 2">
    <name type="scientific">Flavobacterium ginsengiterrae</name>
    <dbReference type="NCBI Taxonomy" id="871695"/>
    <lineage>
        <taxon>Bacteria</taxon>
        <taxon>Pseudomonadati</taxon>
        <taxon>Bacteroidota</taxon>
        <taxon>Flavobacteriia</taxon>
        <taxon>Flavobacteriales</taxon>
        <taxon>Flavobacteriaceae</taxon>
        <taxon>Flavobacterium</taxon>
    </lineage>
</organism>
<proteinExistence type="predicted"/>
<evidence type="ECO:0000313" key="1">
    <source>
        <dbReference type="EMBL" id="GAA3781313.1"/>
    </source>
</evidence>
<dbReference type="Proteomes" id="UP001500748">
    <property type="component" value="Unassembled WGS sequence"/>
</dbReference>
<dbReference type="EMBL" id="BAABDU010000007">
    <property type="protein sequence ID" value="GAA3781313.1"/>
    <property type="molecule type" value="Genomic_DNA"/>
</dbReference>
<gene>
    <name evidence="1" type="ORF">GCM10022423_42260</name>
</gene>
<evidence type="ECO:0000313" key="2">
    <source>
        <dbReference type="Proteomes" id="UP001500748"/>
    </source>
</evidence>
<reference evidence="2" key="1">
    <citation type="journal article" date="2019" name="Int. J. Syst. Evol. Microbiol.">
        <title>The Global Catalogue of Microorganisms (GCM) 10K type strain sequencing project: providing services to taxonomists for standard genome sequencing and annotation.</title>
        <authorList>
            <consortium name="The Broad Institute Genomics Platform"/>
            <consortium name="The Broad Institute Genome Sequencing Center for Infectious Disease"/>
            <person name="Wu L."/>
            <person name="Ma J."/>
        </authorList>
    </citation>
    <scope>NUCLEOTIDE SEQUENCE [LARGE SCALE GENOMIC DNA]</scope>
    <source>
        <strain evidence="2">JCM 17337</strain>
    </source>
</reference>
<comment type="caution">
    <text evidence="1">The sequence shown here is derived from an EMBL/GenBank/DDBJ whole genome shotgun (WGS) entry which is preliminary data.</text>
</comment>
<accession>A0ABP7H8K0</accession>
<name>A0ABP7H8K0_9FLAO</name>
<sequence length="68" mass="7773">MTLAFKKYLMKDLNTLFQDLTELARTTDNNSSLPKLELLLKNGRSVTGITIKSQEEKSFLPSYTNHHS</sequence>